<organism evidence="1 2">
    <name type="scientific">Lineolata rhizophorae</name>
    <dbReference type="NCBI Taxonomy" id="578093"/>
    <lineage>
        <taxon>Eukaryota</taxon>
        <taxon>Fungi</taxon>
        <taxon>Dikarya</taxon>
        <taxon>Ascomycota</taxon>
        <taxon>Pezizomycotina</taxon>
        <taxon>Dothideomycetes</taxon>
        <taxon>Dothideomycetes incertae sedis</taxon>
        <taxon>Lineolatales</taxon>
        <taxon>Lineolataceae</taxon>
        <taxon>Lineolata</taxon>
    </lineage>
</organism>
<evidence type="ECO:0000313" key="2">
    <source>
        <dbReference type="Proteomes" id="UP000799766"/>
    </source>
</evidence>
<accession>A0A6A6NMY9</accession>
<name>A0A6A6NMY9_9PEZI</name>
<protein>
    <submittedName>
        <fullName evidence="1">Uncharacterized protein</fullName>
    </submittedName>
</protein>
<dbReference type="Proteomes" id="UP000799766">
    <property type="component" value="Unassembled WGS sequence"/>
</dbReference>
<gene>
    <name evidence="1" type="ORF">BDY21DRAFT_367274</name>
</gene>
<reference evidence="1" key="1">
    <citation type="journal article" date="2020" name="Stud. Mycol.">
        <title>101 Dothideomycetes genomes: a test case for predicting lifestyles and emergence of pathogens.</title>
        <authorList>
            <person name="Haridas S."/>
            <person name="Albert R."/>
            <person name="Binder M."/>
            <person name="Bloem J."/>
            <person name="Labutti K."/>
            <person name="Salamov A."/>
            <person name="Andreopoulos B."/>
            <person name="Baker S."/>
            <person name="Barry K."/>
            <person name="Bills G."/>
            <person name="Bluhm B."/>
            <person name="Cannon C."/>
            <person name="Castanera R."/>
            <person name="Culley D."/>
            <person name="Daum C."/>
            <person name="Ezra D."/>
            <person name="Gonzalez J."/>
            <person name="Henrissat B."/>
            <person name="Kuo A."/>
            <person name="Liang C."/>
            <person name="Lipzen A."/>
            <person name="Lutzoni F."/>
            <person name="Magnuson J."/>
            <person name="Mondo S."/>
            <person name="Nolan M."/>
            <person name="Ohm R."/>
            <person name="Pangilinan J."/>
            <person name="Park H.-J."/>
            <person name="Ramirez L."/>
            <person name="Alfaro M."/>
            <person name="Sun H."/>
            <person name="Tritt A."/>
            <person name="Yoshinaga Y."/>
            <person name="Zwiers L.-H."/>
            <person name="Turgeon B."/>
            <person name="Goodwin S."/>
            <person name="Spatafora J."/>
            <person name="Crous P."/>
            <person name="Grigoriev I."/>
        </authorList>
    </citation>
    <scope>NUCLEOTIDE SEQUENCE</scope>
    <source>
        <strain evidence="1">ATCC 16933</strain>
    </source>
</reference>
<sequence length="356" mass="40300">MTKILFGLLPMLEIPLARQIGSSFFARSDTSTTNPPEFLPKKFLKLSAKNGKSLANKRKKCTTTKKMRPKLLMLLHFLDITIPSAPNPGVPHGRVYNFDPFGADLGGTINQMNFANSNGPEMIPITGMSARSNVWDLATNLLPEALEATVSEEDEDPLDWIPRDAEEILDDEGVELRPEADLELNMSQEEIDRIYGAMERAELPPFYKRMVREGATMYRYFNREDDVSFMRVDGKRSTLGLAKGFSGSMVVRDVHHLLPPMPVITFLPDVPPFVPRRHPDRQFPTRSANLEGIYFMTTELRTGRRATHYQLKTAVHPEEEKEYFEDEEDDEEHDGRAELATRVATEASILDSLVVS</sequence>
<keyword evidence="2" id="KW-1185">Reference proteome</keyword>
<dbReference type="AlphaFoldDB" id="A0A6A6NMY9"/>
<evidence type="ECO:0000313" key="1">
    <source>
        <dbReference type="EMBL" id="KAF2453028.1"/>
    </source>
</evidence>
<dbReference type="EMBL" id="MU001700">
    <property type="protein sequence ID" value="KAF2453028.1"/>
    <property type="molecule type" value="Genomic_DNA"/>
</dbReference>
<proteinExistence type="predicted"/>